<comment type="caution">
    <text evidence="1">The sequence shown here is derived from an EMBL/GenBank/DDBJ whole genome shotgun (WGS) entry which is preliminary data.</text>
</comment>
<dbReference type="PANTHER" id="PTHR10151:SF120">
    <property type="entry name" value="BIS(5'-ADENOSYL)-TRIPHOSPHATASE"/>
    <property type="match status" value="1"/>
</dbReference>
<sequence length="619" mass="70031">MKETELQQRTVKKVIVIGIDGLIPQFVRKFSTEGILPNMSELMRNGIFSELLSAAYADTPTNWTTIATGSWPGTHGINSFGFHIEGEPFDQVYDMGNNLFPIVGNVNTEYFMNRLSKAEYVWQVAEKAGKKVILINWPGAWPPNVKNGLVIDGTGPYSSPVCRMGNEMRFSSSSERGVCGEVNRLEIKNAKGWKNVVLSDPPALEAQFDVTGQVEMRSSGEDRWQDSSSSLLYHILIVASDGQRYDKIIVCKDKNAAKPVVVLKVGEESDWIEEEFLPTIGQRIYANMIVREEFKAKIRGKFKLSLLDLSLEGRGITLERTVIFAEHGWAYPSHIADELTDELLQRQKRGLLTERTEKLVSQKSPLCQVYESVEDMAQGLSFSCKYLTRHYSWDVLFTQIHAPDGMNHDELNNLCPESPTYDPEKVEYTWEKFRDTYRILDRFLGEIVESCADKNTLVVALSDHGGIPTKKRVALEVFFEKEGLIKLKKNERGRLVIDLSKSRVVLGINYVTHNIWVNLKGRDPSGIVTSEEYERVRSKIIDVLYSIKDRETGEHAISLAVCKEHAKDLGQWGDRVGDVLYFFKEGYSNKFTNCITGIDPEDLPKGGFEPVLEGPEFGR</sequence>
<proteinExistence type="predicted"/>
<evidence type="ECO:0008006" key="3">
    <source>
        <dbReference type="Google" id="ProtNLM"/>
    </source>
</evidence>
<dbReference type="AlphaFoldDB" id="A0A523W3G1"/>
<reference evidence="1 2" key="1">
    <citation type="submission" date="2019-03" db="EMBL/GenBank/DDBJ databases">
        <title>Metabolic potential of uncultured bacteria and archaea associated with petroleum seepage in deep-sea sediments.</title>
        <authorList>
            <person name="Dong X."/>
            <person name="Hubert C."/>
        </authorList>
    </citation>
    <scope>NUCLEOTIDE SEQUENCE [LARGE SCALE GENOMIC DNA]</scope>
    <source>
        <strain evidence="1">E29_bin52</strain>
    </source>
</reference>
<dbReference type="InterPro" id="IPR002591">
    <property type="entry name" value="Phosphodiest/P_Trfase"/>
</dbReference>
<feature type="non-terminal residue" evidence="1">
    <location>
        <position position="619"/>
    </location>
</feature>
<dbReference type="Proteomes" id="UP000319130">
    <property type="component" value="Unassembled WGS sequence"/>
</dbReference>
<evidence type="ECO:0000313" key="2">
    <source>
        <dbReference type="Proteomes" id="UP000319130"/>
    </source>
</evidence>
<dbReference type="Pfam" id="PF01663">
    <property type="entry name" value="Phosphodiest"/>
    <property type="match status" value="2"/>
</dbReference>
<protein>
    <recommendedName>
        <fullName evidence="3">Nucleotide pyrophosphatase</fullName>
    </recommendedName>
</protein>
<dbReference type="Gene3D" id="3.40.720.10">
    <property type="entry name" value="Alkaline Phosphatase, subunit A"/>
    <property type="match status" value="2"/>
</dbReference>
<dbReference type="InterPro" id="IPR017850">
    <property type="entry name" value="Alkaline_phosphatase_core_sf"/>
</dbReference>
<dbReference type="GO" id="GO:0016787">
    <property type="term" value="F:hydrolase activity"/>
    <property type="evidence" value="ECO:0007669"/>
    <property type="project" value="UniProtKB-ARBA"/>
</dbReference>
<dbReference type="EMBL" id="SOIZ01000241">
    <property type="protein sequence ID" value="TET61512.1"/>
    <property type="molecule type" value="Genomic_DNA"/>
</dbReference>
<dbReference type="PANTHER" id="PTHR10151">
    <property type="entry name" value="ECTONUCLEOTIDE PYROPHOSPHATASE/PHOSPHODIESTERASE"/>
    <property type="match status" value="1"/>
</dbReference>
<gene>
    <name evidence="1" type="ORF">E3J48_05490</name>
</gene>
<evidence type="ECO:0000313" key="1">
    <source>
        <dbReference type="EMBL" id="TET61512.1"/>
    </source>
</evidence>
<accession>A0A523W3G1</accession>
<name>A0A523W3G1_UNCAE</name>
<dbReference type="SUPFAM" id="SSF53649">
    <property type="entry name" value="Alkaline phosphatase-like"/>
    <property type="match status" value="1"/>
</dbReference>
<organism evidence="1 2">
    <name type="scientific">Aerophobetes bacterium</name>
    <dbReference type="NCBI Taxonomy" id="2030807"/>
    <lineage>
        <taxon>Bacteria</taxon>
        <taxon>Candidatus Aerophobota</taxon>
    </lineage>
</organism>